<keyword evidence="6" id="KW-0411">Iron-sulfur</keyword>
<name>A0A0F3IJ87_9GAMM</name>
<comment type="similarity">
    <text evidence="9">Belongs to the Bfd family.</text>
</comment>
<evidence type="ECO:0000256" key="9">
    <source>
        <dbReference type="ARBA" id="ARBA00046332"/>
    </source>
</evidence>
<accession>A0A0F3IJ87</accession>
<dbReference type="Pfam" id="PF04324">
    <property type="entry name" value="Fer2_BFD"/>
    <property type="match status" value="1"/>
</dbReference>
<dbReference type="AlphaFoldDB" id="A0A0F3IJ87"/>
<dbReference type="GO" id="GO:0051537">
    <property type="term" value="F:2 iron, 2 sulfur cluster binding"/>
    <property type="evidence" value="ECO:0007669"/>
    <property type="project" value="UniProtKB-KW"/>
</dbReference>
<evidence type="ECO:0000256" key="4">
    <source>
        <dbReference type="ARBA" id="ARBA00022982"/>
    </source>
</evidence>
<dbReference type="RefSeq" id="WP_045779163.1">
    <property type="nucleotide sequence ID" value="NZ_LAJX01000100.1"/>
</dbReference>
<dbReference type="PANTHER" id="PTHR37424:SF1">
    <property type="entry name" value="BACTERIOFERRITIN-ASSOCIATED FERREDOXIN"/>
    <property type="match status" value="1"/>
</dbReference>
<keyword evidence="4" id="KW-0249">Electron transport</keyword>
<comment type="caution">
    <text evidence="11">The sequence shown here is derived from an EMBL/GenBank/DDBJ whole genome shotgun (WGS) entry which is preliminary data.</text>
</comment>
<comment type="cofactor">
    <cofactor evidence="7">
        <name>[2Fe-2S] cluster</name>
        <dbReference type="ChEBI" id="CHEBI:190135"/>
    </cofactor>
</comment>
<dbReference type="Gene3D" id="1.10.10.1100">
    <property type="entry name" value="BFD-like [2Fe-2S]-binding domain"/>
    <property type="match status" value="1"/>
</dbReference>
<keyword evidence="12" id="KW-1185">Reference proteome</keyword>
<dbReference type="InterPro" id="IPR007419">
    <property type="entry name" value="BFD-like_2Fe2S-bd_dom"/>
</dbReference>
<keyword evidence="3" id="KW-0479">Metal-binding</keyword>
<dbReference type="GO" id="GO:0046872">
    <property type="term" value="F:metal ion binding"/>
    <property type="evidence" value="ECO:0007669"/>
    <property type="project" value="UniProtKB-KW"/>
</dbReference>
<reference evidence="11 12" key="2">
    <citation type="journal article" date="2016" name="Microb. Ecol.">
        <title>Genome Characteristics of a Novel Type I Methanotroph (Sn10-6) Isolated from a Flooded Indian Rice Field.</title>
        <authorList>
            <person name="Rahalkar M.C."/>
            <person name="Pandit P.S."/>
            <person name="Dhakephalkar P.K."/>
            <person name="Pore S."/>
            <person name="Arora P."/>
            <person name="Kapse N."/>
        </authorList>
    </citation>
    <scope>NUCLEOTIDE SEQUENCE [LARGE SCALE GENOMIC DNA]</scope>
    <source>
        <strain evidence="11 12">Sn10-6</strain>
    </source>
</reference>
<sequence>MYICVCKAVTDGQIVKAIENGACTRKHLTQCLGVGKDCGKCNKEVSSLLQQTLCQTDYALPAFS</sequence>
<evidence type="ECO:0000256" key="7">
    <source>
        <dbReference type="ARBA" id="ARBA00034078"/>
    </source>
</evidence>
<evidence type="ECO:0000313" key="11">
    <source>
        <dbReference type="EMBL" id="KJV06578.1"/>
    </source>
</evidence>
<keyword evidence="5" id="KW-0408">Iron</keyword>
<reference evidence="12" key="1">
    <citation type="submission" date="2015-03" db="EMBL/GenBank/DDBJ databases">
        <title>Draft genome sequence of a novel methanotroph (Sn10-6) isolated from flooded ricefield rhizosphere in India.</title>
        <authorList>
            <person name="Pandit P.S."/>
            <person name="Pore S.D."/>
            <person name="Arora P."/>
            <person name="Kapse N.G."/>
            <person name="Dhakephalkar P.K."/>
            <person name="Rahalkar M.C."/>
        </authorList>
    </citation>
    <scope>NUCLEOTIDE SEQUENCE [LARGE SCALE GENOMIC DNA]</scope>
    <source>
        <strain evidence="12">Sn10-6</strain>
    </source>
</reference>
<keyword evidence="1" id="KW-0813">Transport</keyword>
<evidence type="ECO:0000256" key="5">
    <source>
        <dbReference type="ARBA" id="ARBA00023004"/>
    </source>
</evidence>
<evidence type="ECO:0000256" key="8">
    <source>
        <dbReference type="ARBA" id="ARBA00039386"/>
    </source>
</evidence>
<protein>
    <recommendedName>
        <fullName evidence="8">Bacterioferritin-associated ferredoxin</fullName>
    </recommendedName>
</protein>
<dbReference type="InterPro" id="IPR041854">
    <property type="entry name" value="BFD-like_2Fe2S-bd_dom_sf"/>
</dbReference>
<proteinExistence type="inferred from homology"/>
<dbReference type="OrthoDB" id="9815350at2"/>
<evidence type="ECO:0000256" key="6">
    <source>
        <dbReference type="ARBA" id="ARBA00023014"/>
    </source>
</evidence>
<evidence type="ECO:0000256" key="3">
    <source>
        <dbReference type="ARBA" id="ARBA00022723"/>
    </source>
</evidence>
<dbReference type="Proteomes" id="UP000033684">
    <property type="component" value="Unassembled WGS sequence"/>
</dbReference>
<evidence type="ECO:0000313" key="12">
    <source>
        <dbReference type="Proteomes" id="UP000033684"/>
    </source>
</evidence>
<evidence type="ECO:0000256" key="2">
    <source>
        <dbReference type="ARBA" id="ARBA00022714"/>
    </source>
</evidence>
<dbReference type="PANTHER" id="PTHR37424">
    <property type="entry name" value="BACTERIOFERRITIN-ASSOCIATED FERREDOXIN"/>
    <property type="match status" value="1"/>
</dbReference>
<dbReference type="EMBL" id="LAJX01000100">
    <property type="protein sequence ID" value="KJV06578.1"/>
    <property type="molecule type" value="Genomic_DNA"/>
</dbReference>
<organism evidence="11 12">
    <name type="scientific">Methylocucumis oryzae</name>
    <dbReference type="NCBI Taxonomy" id="1632867"/>
    <lineage>
        <taxon>Bacteria</taxon>
        <taxon>Pseudomonadati</taxon>
        <taxon>Pseudomonadota</taxon>
        <taxon>Gammaproteobacteria</taxon>
        <taxon>Methylococcales</taxon>
        <taxon>Methylococcaceae</taxon>
        <taxon>Methylocucumis</taxon>
    </lineage>
</organism>
<evidence type="ECO:0000259" key="10">
    <source>
        <dbReference type="Pfam" id="PF04324"/>
    </source>
</evidence>
<feature type="domain" description="BFD-like [2Fe-2S]-binding" evidence="10">
    <location>
        <begin position="2"/>
        <end position="50"/>
    </location>
</feature>
<dbReference type="InterPro" id="IPR052371">
    <property type="entry name" value="BFD-associated_ferredoxin"/>
</dbReference>
<evidence type="ECO:0000256" key="1">
    <source>
        <dbReference type="ARBA" id="ARBA00022448"/>
    </source>
</evidence>
<gene>
    <name evidence="11" type="ORF">VZ94_10240</name>
</gene>
<keyword evidence="2" id="KW-0001">2Fe-2S</keyword>